<evidence type="ECO:0000313" key="9">
    <source>
        <dbReference type="EMBL" id="OMJ95757.1"/>
    </source>
</evidence>
<dbReference type="AlphaFoldDB" id="A0A1R2D3B4"/>
<sequence length="426" mass="48953">MITEEVLCLAIEKSSPEVNYELLSYAKNIDASKIFLKAAEYGRLCLLLYIKRTTNVNIRVKDINLNSPLHLSAANGYIDTTIALLHWYTEKLQTKKEKMMQVNEKNNLNMSPLHLASFGKSEFVCKYIIYMGGDRDLQDSQGMRAYDLAKNNFSYKSIIDILKPRYCPRLFQPTERYREKSLKLYILNLSFLIIRIFYMTYEFASKIYYMYLGVSLTLSLSTLFLTIVITTKDPGFAVAERTHTEDLYRKYSSDVCVKCNTVQHKRNSSIKHCWDCGKCINRYDHHCPWVNNCIGKNNSNWFLAYLLIAISELTCHSAILILVYFKVLDSNQSINFPKSGEHTSDHIEYLSLAALLLCIWVFILRVLISQINSLITGKTSFEMKLTESMHFSSASLSILEEKKDSGAPSISTKSSCSCTSRVELYQ</sequence>
<feature type="transmembrane region" description="Helical" evidence="7">
    <location>
        <begin position="302"/>
        <end position="327"/>
    </location>
</feature>
<dbReference type="Proteomes" id="UP000187209">
    <property type="component" value="Unassembled WGS sequence"/>
</dbReference>
<keyword evidence="6 7" id="KW-0012">Acyltransferase</keyword>
<evidence type="ECO:0000256" key="1">
    <source>
        <dbReference type="ARBA" id="ARBA00004141"/>
    </source>
</evidence>
<comment type="catalytic activity">
    <reaction evidence="7">
        <text>L-cysteinyl-[protein] + hexadecanoyl-CoA = S-hexadecanoyl-L-cysteinyl-[protein] + CoA</text>
        <dbReference type="Rhea" id="RHEA:36683"/>
        <dbReference type="Rhea" id="RHEA-COMP:10131"/>
        <dbReference type="Rhea" id="RHEA-COMP:11032"/>
        <dbReference type="ChEBI" id="CHEBI:29950"/>
        <dbReference type="ChEBI" id="CHEBI:57287"/>
        <dbReference type="ChEBI" id="CHEBI:57379"/>
        <dbReference type="ChEBI" id="CHEBI:74151"/>
        <dbReference type="EC" id="2.3.1.225"/>
    </reaction>
</comment>
<dbReference type="PROSITE" id="PS50216">
    <property type="entry name" value="DHHC"/>
    <property type="match status" value="1"/>
</dbReference>
<dbReference type="InterPro" id="IPR001594">
    <property type="entry name" value="Palmitoyltrfase_DHHC"/>
</dbReference>
<feature type="transmembrane region" description="Helical" evidence="7">
    <location>
        <begin position="207"/>
        <end position="229"/>
    </location>
</feature>
<comment type="similarity">
    <text evidence="7">Belongs to the DHHC palmitoyltransferase family.</text>
</comment>
<comment type="domain">
    <text evidence="7">The DHHC domain is required for palmitoyltransferase activity.</text>
</comment>
<dbReference type="EC" id="2.3.1.225" evidence="7"/>
<evidence type="ECO:0000256" key="4">
    <source>
        <dbReference type="ARBA" id="ARBA00022989"/>
    </source>
</evidence>
<feature type="transmembrane region" description="Helical" evidence="7">
    <location>
        <begin position="184"/>
        <end position="201"/>
    </location>
</feature>
<dbReference type="SUPFAM" id="SSF48403">
    <property type="entry name" value="Ankyrin repeat"/>
    <property type="match status" value="1"/>
</dbReference>
<keyword evidence="3 7" id="KW-0812">Transmembrane</keyword>
<keyword evidence="10" id="KW-1185">Reference proteome</keyword>
<dbReference type="EMBL" id="MPUH01000008">
    <property type="protein sequence ID" value="OMJ95757.1"/>
    <property type="molecule type" value="Genomic_DNA"/>
</dbReference>
<evidence type="ECO:0000256" key="6">
    <source>
        <dbReference type="ARBA" id="ARBA00023315"/>
    </source>
</evidence>
<dbReference type="PANTHER" id="PTHR22883">
    <property type="entry name" value="ZINC FINGER DHHC DOMAIN CONTAINING PROTEIN"/>
    <property type="match status" value="1"/>
</dbReference>
<dbReference type="GO" id="GO:0019706">
    <property type="term" value="F:protein-cysteine S-palmitoyltransferase activity"/>
    <property type="evidence" value="ECO:0007669"/>
    <property type="project" value="UniProtKB-EC"/>
</dbReference>
<gene>
    <name evidence="9" type="ORF">SteCoe_836</name>
</gene>
<evidence type="ECO:0000313" key="10">
    <source>
        <dbReference type="Proteomes" id="UP000187209"/>
    </source>
</evidence>
<protein>
    <recommendedName>
        <fullName evidence="7">Palmitoyltransferase</fullName>
        <ecNumber evidence="7">2.3.1.225</ecNumber>
    </recommendedName>
</protein>
<keyword evidence="4 7" id="KW-1133">Transmembrane helix</keyword>
<dbReference type="GO" id="GO:0016020">
    <property type="term" value="C:membrane"/>
    <property type="evidence" value="ECO:0007669"/>
    <property type="project" value="UniProtKB-SubCell"/>
</dbReference>
<dbReference type="InterPro" id="IPR036770">
    <property type="entry name" value="Ankyrin_rpt-contain_sf"/>
</dbReference>
<dbReference type="GO" id="GO:0005794">
    <property type="term" value="C:Golgi apparatus"/>
    <property type="evidence" value="ECO:0007669"/>
    <property type="project" value="TreeGrafter"/>
</dbReference>
<keyword evidence="5 7" id="KW-0472">Membrane</keyword>
<proteinExistence type="inferred from homology"/>
<evidence type="ECO:0000256" key="5">
    <source>
        <dbReference type="ARBA" id="ARBA00023136"/>
    </source>
</evidence>
<accession>A0A1R2D3B4</accession>
<dbReference type="OrthoDB" id="1924421at2759"/>
<dbReference type="Pfam" id="PF01529">
    <property type="entry name" value="DHHC"/>
    <property type="match status" value="1"/>
</dbReference>
<comment type="subcellular location">
    <subcellularLocation>
        <location evidence="1">Membrane</location>
        <topology evidence="1">Multi-pass membrane protein</topology>
    </subcellularLocation>
</comment>
<evidence type="ECO:0000256" key="7">
    <source>
        <dbReference type="RuleBase" id="RU079119"/>
    </source>
</evidence>
<comment type="caution">
    <text evidence="9">The sequence shown here is derived from an EMBL/GenBank/DDBJ whole genome shotgun (WGS) entry which is preliminary data.</text>
</comment>
<keyword evidence="2 7" id="KW-0808">Transferase</keyword>
<dbReference type="Gene3D" id="1.25.40.20">
    <property type="entry name" value="Ankyrin repeat-containing domain"/>
    <property type="match status" value="1"/>
</dbReference>
<reference evidence="9 10" key="1">
    <citation type="submission" date="2016-11" db="EMBL/GenBank/DDBJ databases">
        <title>The macronuclear genome of Stentor coeruleus: a giant cell with tiny introns.</title>
        <authorList>
            <person name="Slabodnick M."/>
            <person name="Ruby J.G."/>
            <person name="Reiff S.B."/>
            <person name="Swart E.C."/>
            <person name="Gosai S."/>
            <person name="Prabakaran S."/>
            <person name="Witkowska E."/>
            <person name="Larue G.E."/>
            <person name="Fisher S."/>
            <person name="Freeman R.M."/>
            <person name="Gunawardena J."/>
            <person name="Chu W."/>
            <person name="Stover N.A."/>
            <person name="Gregory B.D."/>
            <person name="Nowacki M."/>
            <person name="Derisi J."/>
            <person name="Roy S.W."/>
            <person name="Marshall W.F."/>
            <person name="Sood P."/>
        </authorList>
    </citation>
    <scope>NUCLEOTIDE SEQUENCE [LARGE SCALE GENOMIC DNA]</scope>
    <source>
        <strain evidence="9">WM001</strain>
    </source>
</reference>
<organism evidence="9 10">
    <name type="scientific">Stentor coeruleus</name>
    <dbReference type="NCBI Taxonomy" id="5963"/>
    <lineage>
        <taxon>Eukaryota</taxon>
        <taxon>Sar</taxon>
        <taxon>Alveolata</taxon>
        <taxon>Ciliophora</taxon>
        <taxon>Postciliodesmatophora</taxon>
        <taxon>Heterotrichea</taxon>
        <taxon>Heterotrichida</taxon>
        <taxon>Stentoridae</taxon>
        <taxon>Stentor</taxon>
    </lineage>
</organism>
<feature type="transmembrane region" description="Helical" evidence="7">
    <location>
        <begin position="347"/>
        <end position="368"/>
    </location>
</feature>
<dbReference type="GO" id="GO:0006612">
    <property type="term" value="P:protein targeting to membrane"/>
    <property type="evidence" value="ECO:0007669"/>
    <property type="project" value="TreeGrafter"/>
</dbReference>
<dbReference type="InterPro" id="IPR039859">
    <property type="entry name" value="PFA4/ZDH16/20/ERF2-like"/>
</dbReference>
<name>A0A1R2D3B4_9CILI</name>
<feature type="domain" description="Palmitoyltransferase DHHC" evidence="8">
    <location>
        <begin position="252"/>
        <end position="383"/>
    </location>
</feature>
<evidence type="ECO:0000256" key="2">
    <source>
        <dbReference type="ARBA" id="ARBA00022679"/>
    </source>
</evidence>
<evidence type="ECO:0000256" key="3">
    <source>
        <dbReference type="ARBA" id="ARBA00022692"/>
    </source>
</evidence>
<evidence type="ECO:0000259" key="8">
    <source>
        <dbReference type="Pfam" id="PF01529"/>
    </source>
</evidence>
<dbReference type="GO" id="GO:0005783">
    <property type="term" value="C:endoplasmic reticulum"/>
    <property type="evidence" value="ECO:0007669"/>
    <property type="project" value="TreeGrafter"/>
</dbReference>